<feature type="region of interest" description="Disordered" evidence="1">
    <location>
        <begin position="430"/>
        <end position="482"/>
    </location>
</feature>
<feature type="compositionally biased region" description="Polar residues" evidence="1">
    <location>
        <begin position="818"/>
        <end position="827"/>
    </location>
</feature>
<gene>
    <name evidence="3" type="ORF">C0Q70_03663</name>
</gene>
<dbReference type="GO" id="GO:0003676">
    <property type="term" value="F:nucleic acid binding"/>
    <property type="evidence" value="ECO:0007669"/>
    <property type="project" value="InterPro"/>
</dbReference>
<sequence>MLQNDKYQTNDSINNYETASLELHQRDYTFGESYQYVTQDYNQYAQPSLYSYDAPQPQSSVQYSTPLQAGLYPGQSAAAQQYSETFVSSVQFSGQPTSSHYATTEQYASASSHLYDYGSNSSAYYSQLQQKACPGSYKTEELSSAAYEYGTGGSQAASTQLSAQYSCVDSHSSSHHTEPVDSYVSTGLFGVPDANNSYTSHVPQATKVSVVLGNQYSQYAEMLSPSPQSLDQVYGSGSSNYRDVVYPNSDVGGANSMVALEYVPDNSSSYSSAIQLGYSDSTSLMPVDNRSFAQPKDVHENPSRQYSFSNDEYQTANDSTNKCETDNFSGTASERPHFWRHSKKYSQSIPAGEYGYGNIYEEPVQPTSEGQYRHSADRSKCNQNKAAFHGGRYQKAFTWKNEHDQFEERGESGHSQEIWECRQKESSFPASSYTGGLSGLNANQRQKGHYQSRRGRGDGFSNVVSSSWQTSQHSEMRGAQQSNAEKTGSFQYSHLFERQSSCLEPRIFGHSRLSQSKERAVSREAVQGGRNSKFWGYANQPRFSRDTSLGVRNSSIKWENKNNEHRNPGTGLSNKFQGLSNRRTKGSDVRTYQKVQSKRETMSSAYKGRHNDRKSLDASGVNHKTLSGKGIKQIKDDAARIKKIDNLSLREKKDDTALKEKKGDIDKKYDGTTKPGMTREELEREEEIQRKIRESVVVLVNPDQPTKEDIQNMFDPPPSVEVPEDLLAKLKDLLTQTHCGLCSLHLNAVQQAVQHYKGKNHAKRVRLFVSSNGNYTAVKVTDNASGSKTAAGNTTQAAASTFLTQSCSADAEGEKSGNIESVSTAGVQTGKEKMETAGEVH</sequence>
<feature type="region of interest" description="Disordered" evidence="1">
    <location>
        <begin position="813"/>
        <end position="841"/>
    </location>
</feature>
<feature type="region of interest" description="Disordered" evidence="1">
    <location>
        <begin position="560"/>
        <end position="624"/>
    </location>
</feature>
<accession>A0A2T7PTG3</accession>
<dbReference type="OrthoDB" id="1925236at2759"/>
<dbReference type="Proteomes" id="UP000245119">
    <property type="component" value="Linkage Group LG2"/>
</dbReference>
<feature type="compositionally biased region" description="Polar residues" evidence="1">
    <location>
        <begin position="462"/>
        <end position="482"/>
    </location>
</feature>
<proteinExistence type="predicted"/>
<dbReference type="InterPro" id="IPR036236">
    <property type="entry name" value="Znf_C2H2_sf"/>
</dbReference>
<reference evidence="3 4" key="1">
    <citation type="submission" date="2018-04" db="EMBL/GenBank/DDBJ databases">
        <title>The genome of golden apple snail Pomacea canaliculata provides insight into stress tolerance and invasive adaptation.</title>
        <authorList>
            <person name="Liu C."/>
            <person name="Liu B."/>
            <person name="Ren Y."/>
            <person name="Zhang Y."/>
            <person name="Wang H."/>
            <person name="Li S."/>
            <person name="Jiang F."/>
            <person name="Yin L."/>
            <person name="Zhang G."/>
            <person name="Qian W."/>
            <person name="Fan W."/>
        </authorList>
    </citation>
    <scope>NUCLEOTIDE SEQUENCE [LARGE SCALE GENOMIC DNA]</scope>
    <source>
        <strain evidence="3">SZHN2017</strain>
        <tissue evidence="3">Muscle</tissue>
    </source>
</reference>
<name>A0A2T7PTG3_POMCA</name>
<dbReference type="AlphaFoldDB" id="A0A2T7PTG3"/>
<feature type="compositionally biased region" description="Polar residues" evidence="1">
    <location>
        <begin position="570"/>
        <end position="581"/>
    </location>
</feature>
<dbReference type="SMART" id="SM00451">
    <property type="entry name" value="ZnF_U1"/>
    <property type="match status" value="1"/>
</dbReference>
<evidence type="ECO:0000313" key="4">
    <source>
        <dbReference type="Proteomes" id="UP000245119"/>
    </source>
</evidence>
<protein>
    <recommendedName>
        <fullName evidence="2">U1-type domain-containing protein</fullName>
    </recommendedName>
</protein>
<comment type="caution">
    <text evidence="3">The sequence shown here is derived from an EMBL/GenBank/DDBJ whole genome shotgun (WGS) entry which is preliminary data.</text>
</comment>
<dbReference type="SUPFAM" id="SSF57667">
    <property type="entry name" value="beta-beta-alpha zinc fingers"/>
    <property type="match status" value="1"/>
</dbReference>
<keyword evidence="4" id="KW-1185">Reference proteome</keyword>
<feature type="compositionally biased region" description="Polar residues" evidence="1">
    <location>
        <begin position="430"/>
        <end position="445"/>
    </location>
</feature>
<dbReference type="GO" id="GO:0008270">
    <property type="term" value="F:zinc ion binding"/>
    <property type="evidence" value="ECO:0007669"/>
    <property type="project" value="InterPro"/>
</dbReference>
<feature type="domain" description="U1-type" evidence="2">
    <location>
        <begin position="734"/>
        <end position="768"/>
    </location>
</feature>
<dbReference type="Gene3D" id="3.30.160.60">
    <property type="entry name" value="Classic Zinc Finger"/>
    <property type="match status" value="1"/>
</dbReference>
<evidence type="ECO:0000313" key="3">
    <source>
        <dbReference type="EMBL" id="PVD36677.1"/>
    </source>
</evidence>
<dbReference type="EMBL" id="PZQS01000002">
    <property type="protein sequence ID" value="PVD36677.1"/>
    <property type="molecule type" value="Genomic_DNA"/>
</dbReference>
<dbReference type="InterPro" id="IPR003604">
    <property type="entry name" value="Matrin/U1-like-C_Znf_C2H2"/>
</dbReference>
<evidence type="ECO:0000259" key="2">
    <source>
        <dbReference type="SMART" id="SM00451"/>
    </source>
</evidence>
<organism evidence="3 4">
    <name type="scientific">Pomacea canaliculata</name>
    <name type="common">Golden apple snail</name>
    <dbReference type="NCBI Taxonomy" id="400727"/>
    <lineage>
        <taxon>Eukaryota</taxon>
        <taxon>Metazoa</taxon>
        <taxon>Spiralia</taxon>
        <taxon>Lophotrochozoa</taxon>
        <taxon>Mollusca</taxon>
        <taxon>Gastropoda</taxon>
        <taxon>Caenogastropoda</taxon>
        <taxon>Architaenioglossa</taxon>
        <taxon>Ampullarioidea</taxon>
        <taxon>Ampullariidae</taxon>
        <taxon>Pomacea</taxon>
    </lineage>
</organism>
<feature type="compositionally biased region" description="Basic and acidic residues" evidence="1">
    <location>
        <begin position="830"/>
        <end position="841"/>
    </location>
</feature>
<evidence type="ECO:0000256" key="1">
    <source>
        <dbReference type="SAM" id="MobiDB-lite"/>
    </source>
</evidence>